<keyword evidence="3" id="KW-1185">Reference proteome</keyword>
<name>A0ABW3KWZ5_9BACI</name>
<dbReference type="Proteomes" id="UP001596990">
    <property type="component" value="Unassembled WGS sequence"/>
</dbReference>
<sequence length="127" mass="14897">MIDGFMYLYAALVTLPIPFMLLVYFVTRKIYRHKWKAIHKTVNVMTILFILSVDLLCTVLFGTSYIGWILLFLLITFGAALIIQFNKTEDVHVLRAFKRFWRFNFLLFLTVYIGLSVYGLTMELLAL</sequence>
<evidence type="ECO:0000256" key="1">
    <source>
        <dbReference type="SAM" id="Phobius"/>
    </source>
</evidence>
<dbReference type="RefSeq" id="WP_386056299.1">
    <property type="nucleotide sequence ID" value="NZ_JBHTKL010000001.1"/>
</dbReference>
<feature type="transmembrane region" description="Helical" evidence="1">
    <location>
        <begin position="38"/>
        <end position="61"/>
    </location>
</feature>
<proteinExistence type="predicted"/>
<organism evidence="2 3">
    <name type="scientific">Thalassobacillus hwangdonensis</name>
    <dbReference type="NCBI Taxonomy" id="546108"/>
    <lineage>
        <taxon>Bacteria</taxon>
        <taxon>Bacillati</taxon>
        <taxon>Bacillota</taxon>
        <taxon>Bacilli</taxon>
        <taxon>Bacillales</taxon>
        <taxon>Bacillaceae</taxon>
        <taxon>Thalassobacillus</taxon>
    </lineage>
</organism>
<gene>
    <name evidence="2" type="ORF">ACFQ2J_02565</name>
</gene>
<comment type="caution">
    <text evidence="2">The sequence shown here is derived from an EMBL/GenBank/DDBJ whole genome shotgun (WGS) entry which is preliminary data.</text>
</comment>
<evidence type="ECO:0000313" key="2">
    <source>
        <dbReference type="EMBL" id="MFD1018071.1"/>
    </source>
</evidence>
<feature type="transmembrane region" description="Helical" evidence="1">
    <location>
        <begin position="6"/>
        <end position="26"/>
    </location>
</feature>
<feature type="transmembrane region" description="Helical" evidence="1">
    <location>
        <begin position="67"/>
        <end position="85"/>
    </location>
</feature>
<dbReference type="InterPro" id="IPR024515">
    <property type="entry name" value="DUF3397"/>
</dbReference>
<evidence type="ECO:0000313" key="3">
    <source>
        <dbReference type="Proteomes" id="UP001596990"/>
    </source>
</evidence>
<dbReference type="Pfam" id="PF11877">
    <property type="entry name" value="DUF3397"/>
    <property type="match status" value="1"/>
</dbReference>
<keyword evidence="1" id="KW-0812">Transmembrane</keyword>
<feature type="transmembrane region" description="Helical" evidence="1">
    <location>
        <begin position="105"/>
        <end position="126"/>
    </location>
</feature>
<dbReference type="EMBL" id="JBHTKL010000001">
    <property type="protein sequence ID" value="MFD1018071.1"/>
    <property type="molecule type" value="Genomic_DNA"/>
</dbReference>
<protein>
    <submittedName>
        <fullName evidence="2">DUF3397 domain-containing protein</fullName>
    </submittedName>
</protein>
<reference evidence="3" key="1">
    <citation type="journal article" date="2019" name="Int. J. Syst. Evol. Microbiol.">
        <title>The Global Catalogue of Microorganisms (GCM) 10K type strain sequencing project: providing services to taxonomists for standard genome sequencing and annotation.</title>
        <authorList>
            <consortium name="The Broad Institute Genomics Platform"/>
            <consortium name="The Broad Institute Genome Sequencing Center for Infectious Disease"/>
            <person name="Wu L."/>
            <person name="Ma J."/>
        </authorList>
    </citation>
    <scope>NUCLEOTIDE SEQUENCE [LARGE SCALE GENOMIC DNA]</scope>
    <source>
        <strain evidence="3">CCUG 56607</strain>
    </source>
</reference>
<keyword evidence="1" id="KW-1133">Transmembrane helix</keyword>
<keyword evidence="1" id="KW-0472">Membrane</keyword>
<accession>A0ABW3KWZ5</accession>